<feature type="transmembrane region" description="Helical" evidence="2">
    <location>
        <begin position="356"/>
        <end position="379"/>
    </location>
</feature>
<accession>A0A2T0VRP1</accession>
<dbReference type="Proteomes" id="UP000239896">
    <property type="component" value="Unassembled WGS sequence"/>
</dbReference>
<reference evidence="3 4" key="1">
    <citation type="submission" date="2018-03" db="EMBL/GenBank/DDBJ databases">
        <title>Comparative analysis of microorganisms from saline springs in Andes Mountain Range, Colombia.</title>
        <authorList>
            <person name="Rubin E."/>
        </authorList>
    </citation>
    <scope>NUCLEOTIDE SEQUENCE [LARGE SCALE GENOMIC DNA]</scope>
    <source>
        <strain evidence="3 4">USBA 854</strain>
    </source>
</reference>
<evidence type="ECO:0000256" key="2">
    <source>
        <dbReference type="SAM" id="Phobius"/>
    </source>
</evidence>
<sequence length="407" mass="44861">MQRIDIHDRSRLVIVAGVGLVVVISWLGVLDDLARSYVDSATVQSLAAFAVARGGNALISVFQSIQVEPPVVGGFSIQLGEMLDPLNDLVEQYSSIMKLAIASLIGQKLMVEIFSATLFKVLITLTGVAFCFSLFFMKGRYSFLLVRWFAFFAMIRLLLVLVVLMNGIVNQAFVDDYARNEMAVVEDVYDSVSKDIGSLGKSSGIDITEEEKNRLLQEMEGLEERDADLVSLVAEAEDAVTEARLILSRAEQSLSDFEDNLSLLEKVNFFSREDAYKELIAQVSEKEQELELRNDELEAAEKLVEENNKKIASARAALTDDGGSWLSGDSGWLESAKEAADLGGIKEKLEGFVNSMVNLIAIFLIKTLVMPLILLGLFLKVFKYIWGVDPRVLLKTQSSSMVGASEA</sequence>
<keyword evidence="1" id="KW-0175">Coiled coil</keyword>
<dbReference type="EMBL" id="PVTM01000002">
    <property type="protein sequence ID" value="PRY73212.1"/>
    <property type="molecule type" value="Genomic_DNA"/>
</dbReference>
<comment type="caution">
    <text evidence="3">The sequence shown here is derived from an EMBL/GenBank/DDBJ whole genome shotgun (WGS) entry which is preliminary data.</text>
</comment>
<evidence type="ECO:0000313" key="3">
    <source>
        <dbReference type="EMBL" id="PRY73212.1"/>
    </source>
</evidence>
<gene>
    <name evidence="3" type="ORF">BCL64_102293</name>
</gene>
<feature type="coiled-coil region" evidence="1">
    <location>
        <begin position="205"/>
        <end position="317"/>
    </location>
</feature>
<dbReference type="RefSeq" id="WP_106229611.1">
    <property type="nucleotide sequence ID" value="NZ_PVTM01000002.1"/>
</dbReference>
<feature type="transmembrane region" description="Helical" evidence="2">
    <location>
        <begin position="113"/>
        <end position="136"/>
    </location>
</feature>
<evidence type="ECO:0000256" key="1">
    <source>
        <dbReference type="SAM" id="Coils"/>
    </source>
</evidence>
<keyword evidence="2" id="KW-1133">Transmembrane helix</keyword>
<keyword evidence="2" id="KW-0472">Membrane</keyword>
<proteinExistence type="predicted"/>
<dbReference type="AlphaFoldDB" id="A0A2T0VRP1"/>
<keyword evidence="2" id="KW-0812">Transmembrane</keyword>
<protein>
    <submittedName>
        <fullName evidence="3">Uncharacterized protein</fullName>
    </submittedName>
</protein>
<keyword evidence="4" id="KW-1185">Reference proteome</keyword>
<organism evidence="3 4">
    <name type="scientific">Halomonas ventosae</name>
    <dbReference type="NCBI Taxonomy" id="229007"/>
    <lineage>
        <taxon>Bacteria</taxon>
        <taxon>Pseudomonadati</taxon>
        <taxon>Pseudomonadota</taxon>
        <taxon>Gammaproteobacteria</taxon>
        <taxon>Oceanospirillales</taxon>
        <taxon>Halomonadaceae</taxon>
        <taxon>Halomonas</taxon>
    </lineage>
</organism>
<feature type="transmembrane region" description="Helical" evidence="2">
    <location>
        <begin position="12"/>
        <end position="30"/>
    </location>
</feature>
<evidence type="ECO:0000313" key="4">
    <source>
        <dbReference type="Proteomes" id="UP000239896"/>
    </source>
</evidence>
<feature type="transmembrane region" description="Helical" evidence="2">
    <location>
        <begin position="148"/>
        <end position="169"/>
    </location>
</feature>
<name>A0A2T0VRP1_9GAMM</name>